<dbReference type="AlphaFoldDB" id="A0A7J7FVX0"/>
<feature type="region of interest" description="Disordered" evidence="1">
    <location>
        <begin position="533"/>
        <end position="588"/>
    </location>
</feature>
<sequence length="693" mass="76525">MSPGRTGGRLRARARPRDPSPDLGESRPMVDRLPCQEWCENGRKRENRARIRKVNGKSTPRRQKMAEKVRMWKRHRNQEKLEGNKPRVVKIKKETPKRSFVRFKTSETRRHDIVCTVHLKLVQLDEPRRSYARLLTLSVAFCPCLRAHIFIVLHALSKSSALSKMGRLWALTLTPVILMTFEFCQRGATVDTPFLTVLKSWTSPFEHSVIILVCVRLEFPEVSATRLASGSLDSTVLCLILHQTLVFLIWRAGNGFLANPTLHRPWLEAVGCVLFPSAKLEAGLRTGRKGVLIADLPRSYPSSRAETTPVMTDMWPSAPRTQCLPSAIPERFAGGLSCQGMTIRLTGVYLYRNAHVEFMAAQSSEEVVVMTAASEQGTAPQSEAGISMSYPPRLPVVHPVWAPQLYQAREPTTFELMGMIGDLQRSVADLAYGMSASPPAVPYAGNFVPQEPPLLGRIVIELSQPEVASGNSRDMPTSTPTLDQAEARGKDKAKVDADPIEQLLWAVEALKVRGVNKQQTSAIVTKAVDDAFPAPIKGSSSQAENRDGPRHAQTIPVVPNPASGKVQKAKAAPADPFASASGKNPQTAKYLPRGRRVFHDLHMPLSRALLILAKNGHLKPLEPRPLPKNLPPTHDATLYCAYHQQSGHNTDGCSRLRHEVQDLIDNKVILPPTSGKPVTTQLLDFEGSDTASM</sequence>
<reference evidence="2 3" key="2">
    <citation type="submission" date="2020-07" db="EMBL/GenBank/DDBJ databases">
        <title>Genome assembly of wild tea tree DASZ reveals pedigree and selection history of tea varieties.</title>
        <authorList>
            <person name="Zhang W."/>
        </authorList>
    </citation>
    <scope>NUCLEOTIDE SEQUENCE [LARGE SCALE GENOMIC DNA]</scope>
    <source>
        <strain evidence="3">cv. G240</strain>
        <tissue evidence="2">Leaf</tissue>
    </source>
</reference>
<accession>A0A7J7FVX0</accession>
<keyword evidence="3" id="KW-1185">Reference proteome</keyword>
<proteinExistence type="predicted"/>
<evidence type="ECO:0000313" key="3">
    <source>
        <dbReference type="Proteomes" id="UP000593564"/>
    </source>
</evidence>
<comment type="caution">
    <text evidence="2">The sequence shown here is derived from an EMBL/GenBank/DDBJ whole genome shotgun (WGS) entry which is preliminary data.</text>
</comment>
<feature type="region of interest" description="Disordered" evidence="1">
    <location>
        <begin position="1"/>
        <end position="29"/>
    </location>
</feature>
<dbReference type="Proteomes" id="UP000593564">
    <property type="component" value="Unassembled WGS sequence"/>
</dbReference>
<feature type="compositionally biased region" description="Polar residues" evidence="1">
    <location>
        <begin position="469"/>
        <end position="482"/>
    </location>
</feature>
<evidence type="ECO:0000256" key="1">
    <source>
        <dbReference type="SAM" id="MobiDB-lite"/>
    </source>
</evidence>
<dbReference type="EMBL" id="JACBKZ010000014">
    <property type="protein sequence ID" value="KAF5932550.1"/>
    <property type="molecule type" value="Genomic_DNA"/>
</dbReference>
<name>A0A7J7FVX0_CAMSI</name>
<feature type="compositionally biased region" description="Basic and acidic residues" evidence="1">
    <location>
        <begin position="15"/>
        <end position="29"/>
    </location>
</feature>
<organism evidence="2 3">
    <name type="scientific">Camellia sinensis</name>
    <name type="common">Tea plant</name>
    <name type="synonym">Thea sinensis</name>
    <dbReference type="NCBI Taxonomy" id="4442"/>
    <lineage>
        <taxon>Eukaryota</taxon>
        <taxon>Viridiplantae</taxon>
        <taxon>Streptophyta</taxon>
        <taxon>Embryophyta</taxon>
        <taxon>Tracheophyta</taxon>
        <taxon>Spermatophyta</taxon>
        <taxon>Magnoliopsida</taxon>
        <taxon>eudicotyledons</taxon>
        <taxon>Gunneridae</taxon>
        <taxon>Pentapetalae</taxon>
        <taxon>asterids</taxon>
        <taxon>Ericales</taxon>
        <taxon>Theaceae</taxon>
        <taxon>Camellia</taxon>
    </lineage>
</organism>
<reference evidence="3" key="1">
    <citation type="journal article" date="2020" name="Nat. Commun.">
        <title>Genome assembly of wild tea tree DASZ reveals pedigree and selection history of tea varieties.</title>
        <authorList>
            <person name="Zhang W."/>
            <person name="Zhang Y."/>
            <person name="Qiu H."/>
            <person name="Guo Y."/>
            <person name="Wan H."/>
            <person name="Zhang X."/>
            <person name="Scossa F."/>
            <person name="Alseekh S."/>
            <person name="Zhang Q."/>
            <person name="Wang P."/>
            <person name="Xu L."/>
            <person name="Schmidt M.H."/>
            <person name="Jia X."/>
            <person name="Li D."/>
            <person name="Zhu A."/>
            <person name="Guo F."/>
            <person name="Chen W."/>
            <person name="Ni D."/>
            <person name="Usadel B."/>
            <person name="Fernie A.R."/>
            <person name="Wen W."/>
        </authorList>
    </citation>
    <scope>NUCLEOTIDE SEQUENCE [LARGE SCALE GENOMIC DNA]</scope>
    <source>
        <strain evidence="3">cv. G240</strain>
    </source>
</reference>
<evidence type="ECO:0000313" key="2">
    <source>
        <dbReference type="EMBL" id="KAF5932550.1"/>
    </source>
</evidence>
<feature type="compositionally biased region" description="Low complexity" evidence="1">
    <location>
        <begin position="569"/>
        <end position="581"/>
    </location>
</feature>
<protein>
    <submittedName>
        <fullName evidence="2">Uncharacterized protein</fullName>
    </submittedName>
</protein>
<gene>
    <name evidence="2" type="ORF">HYC85_028721</name>
</gene>
<feature type="region of interest" description="Disordered" evidence="1">
    <location>
        <begin position="467"/>
        <end position="494"/>
    </location>
</feature>
<feature type="compositionally biased region" description="Basic and acidic residues" evidence="1">
    <location>
        <begin position="485"/>
        <end position="494"/>
    </location>
</feature>